<evidence type="ECO:0000256" key="1">
    <source>
        <dbReference type="ARBA" id="ARBA00022428"/>
    </source>
</evidence>
<dbReference type="InterPro" id="IPR012001">
    <property type="entry name" value="Thiamin_PyroP_enz_TPP-bd_dom"/>
</dbReference>
<comment type="subunit">
    <text evidence="7">Homodimer.</text>
</comment>
<evidence type="ECO:0000313" key="11">
    <source>
        <dbReference type="Proteomes" id="UP001379533"/>
    </source>
</evidence>
<protein>
    <recommendedName>
        <fullName evidence="7">2-succinyl-5-enolpyruvyl-6-hydroxy-3-cyclohexene-1-carboxylate synthase</fullName>
        <shortName evidence="7">SEPHCHC synthase</shortName>
        <ecNumber evidence="7">2.2.1.9</ecNumber>
    </recommendedName>
    <alternativeName>
        <fullName evidence="7">Menaquinone biosynthesis protein MenD</fullName>
    </alternativeName>
</protein>
<keyword evidence="1 7" id="KW-0474">Menaquinone biosynthesis</keyword>
<dbReference type="CDD" id="cd02009">
    <property type="entry name" value="TPP_SHCHC_synthase"/>
    <property type="match status" value="1"/>
</dbReference>
<feature type="domain" description="Thiamine pyrophosphate enzyme N-terminal TPP-binding" evidence="9">
    <location>
        <begin position="11"/>
        <end position="125"/>
    </location>
</feature>
<keyword evidence="2 7" id="KW-0808">Transferase</keyword>
<dbReference type="PANTHER" id="PTHR42916">
    <property type="entry name" value="2-SUCCINYL-5-ENOLPYRUVYL-6-HYDROXY-3-CYCLOHEXENE-1-CARBOXYLATE SYNTHASE"/>
    <property type="match status" value="1"/>
</dbReference>
<dbReference type="NCBIfam" id="TIGR00173">
    <property type="entry name" value="menD"/>
    <property type="match status" value="1"/>
</dbReference>
<evidence type="ECO:0000313" key="10">
    <source>
        <dbReference type="EMBL" id="WXA90911.1"/>
    </source>
</evidence>
<dbReference type="EMBL" id="CP089982">
    <property type="protein sequence ID" value="WXA90911.1"/>
    <property type="molecule type" value="Genomic_DNA"/>
</dbReference>
<dbReference type="InterPro" id="IPR029061">
    <property type="entry name" value="THDP-binding"/>
</dbReference>
<comment type="cofactor">
    <cofactor evidence="7">
        <name>Mg(2+)</name>
        <dbReference type="ChEBI" id="CHEBI:18420"/>
    </cofactor>
    <cofactor evidence="7">
        <name>Mn(2+)</name>
        <dbReference type="ChEBI" id="CHEBI:29035"/>
    </cofactor>
</comment>
<dbReference type="HAMAP" id="MF_01659">
    <property type="entry name" value="MenD"/>
    <property type="match status" value="1"/>
</dbReference>
<evidence type="ECO:0000256" key="3">
    <source>
        <dbReference type="ARBA" id="ARBA00022723"/>
    </source>
</evidence>
<dbReference type="PIRSF" id="PIRSF004983">
    <property type="entry name" value="MenD"/>
    <property type="match status" value="1"/>
</dbReference>
<dbReference type="Proteomes" id="UP001379533">
    <property type="component" value="Chromosome"/>
</dbReference>
<organism evidence="10 11">
    <name type="scientific">Pendulispora brunnea</name>
    <dbReference type="NCBI Taxonomy" id="2905690"/>
    <lineage>
        <taxon>Bacteria</taxon>
        <taxon>Pseudomonadati</taxon>
        <taxon>Myxococcota</taxon>
        <taxon>Myxococcia</taxon>
        <taxon>Myxococcales</taxon>
        <taxon>Sorangiineae</taxon>
        <taxon>Pendulisporaceae</taxon>
        <taxon>Pendulispora</taxon>
    </lineage>
</organism>
<dbReference type="Gene3D" id="3.40.50.1220">
    <property type="entry name" value="TPP-binding domain"/>
    <property type="match status" value="1"/>
</dbReference>
<sequence>MSEANLLTEWAKLLMRSFADAGITDVVLSPGSRSTPYLIAALREPRLRCYDAIDERGAAFLALGQARWTSRPSLLLCTSGTAAAHYYPAVVEASLARVPLLVVTADRPFELQECAAPQTIDQVKMYGSYARLFLETGMPDAAPTALEALRRMAAQAAFAARWPDPGPVHVNVRARKPLEPRSAQSEREHELARFVRNMRPAPRVSVPRVRAEPSAIADAVQACREARAGLIVCGPLPIQNGHVNRSGVLDLASATRFPLLAEVTSQLRLMKTGEGSGPVFCDAFDRVLASKSFREQHAPDLILQIGGTPTSGAWERYASLHRSTPRIVLAEHGWPDASNAASTMIVGDIAETATAIADGLRTSPRAVTETWVRDFVEANREARSALDAETSGDSRPLTEGRAVRALLARLPSGSALMLGNSLPIRHVESLARTGFVDVLVACQRGANGIDGLVAGTIGTALASSRPTTLLVGDVAFLHDLNSLMLARHVATPVVVVVLNNQGGRIFERLPLATESKATGVTAQELSHVTTPHTLEFGPAVRMFGIAYRCVDSMRELDDALATAYATSVCTVIECRTPPREDAP</sequence>
<evidence type="ECO:0000256" key="5">
    <source>
        <dbReference type="ARBA" id="ARBA00023052"/>
    </source>
</evidence>
<evidence type="ECO:0000256" key="4">
    <source>
        <dbReference type="ARBA" id="ARBA00022842"/>
    </source>
</evidence>
<dbReference type="SUPFAM" id="SSF52467">
    <property type="entry name" value="DHS-like NAD/FAD-binding domain"/>
    <property type="match status" value="1"/>
</dbReference>
<evidence type="ECO:0000256" key="7">
    <source>
        <dbReference type="HAMAP-Rule" id="MF_01659"/>
    </source>
</evidence>
<dbReference type="InterPro" id="IPR029035">
    <property type="entry name" value="DHS-like_NAD/FAD-binding_dom"/>
</dbReference>
<dbReference type="GO" id="GO:0070204">
    <property type="term" value="F:2-succinyl-5-enolpyruvyl-6-hydroxy-3-cyclohexene-1-carboxylic-acid synthase activity"/>
    <property type="evidence" value="ECO:0007669"/>
    <property type="project" value="UniProtKB-EC"/>
</dbReference>
<evidence type="ECO:0000256" key="6">
    <source>
        <dbReference type="ARBA" id="ARBA00023211"/>
    </source>
</evidence>
<evidence type="ECO:0000259" key="8">
    <source>
        <dbReference type="Pfam" id="PF02775"/>
    </source>
</evidence>
<dbReference type="Pfam" id="PF02776">
    <property type="entry name" value="TPP_enzyme_N"/>
    <property type="match status" value="1"/>
</dbReference>
<dbReference type="EC" id="2.2.1.9" evidence="7"/>
<dbReference type="CDD" id="cd07037">
    <property type="entry name" value="TPP_PYR_MenD"/>
    <property type="match status" value="1"/>
</dbReference>
<evidence type="ECO:0000256" key="2">
    <source>
        <dbReference type="ARBA" id="ARBA00022679"/>
    </source>
</evidence>
<dbReference type="SUPFAM" id="SSF52518">
    <property type="entry name" value="Thiamin diphosphate-binding fold (THDP-binding)"/>
    <property type="match status" value="2"/>
</dbReference>
<reference evidence="10 11" key="1">
    <citation type="submission" date="2021-12" db="EMBL/GenBank/DDBJ databases">
        <title>Discovery of the Pendulisporaceae a myxobacterial family with distinct sporulation behavior and unique specialized metabolism.</title>
        <authorList>
            <person name="Garcia R."/>
            <person name="Popoff A."/>
            <person name="Bader C.D."/>
            <person name="Loehr J."/>
            <person name="Walesch S."/>
            <person name="Walt C."/>
            <person name="Boldt J."/>
            <person name="Bunk B."/>
            <person name="Haeckl F.J.F.P.J."/>
            <person name="Gunesch A.P."/>
            <person name="Birkelbach J."/>
            <person name="Nuebel U."/>
            <person name="Pietschmann T."/>
            <person name="Bach T."/>
            <person name="Mueller R."/>
        </authorList>
    </citation>
    <scope>NUCLEOTIDE SEQUENCE [LARGE SCALE GENOMIC DNA]</scope>
    <source>
        <strain evidence="10 11">MSr12523</strain>
    </source>
</reference>
<keyword evidence="5 7" id="KW-0786">Thiamine pyrophosphate</keyword>
<dbReference type="Gene3D" id="3.40.50.970">
    <property type="match status" value="2"/>
</dbReference>
<dbReference type="Pfam" id="PF02775">
    <property type="entry name" value="TPP_enzyme_C"/>
    <property type="match status" value="1"/>
</dbReference>
<keyword evidence="11" id="KW-1185">Reference proteome</keyword>
<dbReference type="PANTHER" id="PTHR42916:SF1">
    <property type="entry name" value="PROTEIN PHYLLO, CHLOROPLASTIC"/>
    <property type="match status" value="1"/>
</dbReference>
<dbReference type="RefSeq" id="WP_394841531.1">
    <property type="nucleotide sequence ID" value="NZ_CP089982.1"/>
</dbReference>
<comment type="function">
    <text evidence="7">Catalyzes the thiamine diphosphate-dependent decarboxylation of 2-oxoglutarate and the subsequent addition of the resulting succinic semialdehyde-thiamine pyrophosphate anion to isochorismate to yield 2-succinyl-5-enolpyruvyl-6-hydroxy-3-cyclohexene-1-carboxylate (SEPHCHC).</text>
</comment>
<feature type="domain" description="Thiamine pyrophosphate enzyme TPP-binding" evidence="8">
    <location>
        <begin position="454"/>
        <end position="574"/>
    </location>
</feature>
<comment type="pathway">
    <text evidence="7">Quinol/quinone metabolism; menaquinone biosynthesis.</text>
</comment>
<dbReference type="InterPro" id="IPR004433">
    <property type="entry name" value="MenaQ_synth_MenD"/>
</dbReference>
<gene>
    <name evidence="7 10" type="primary">menD</name>
    <name evidence="10" type="ORF">LZC95_31205</name>
</gene>
<comment type="catalytic activity">
    <reaction evidence="7">
        <text>isochorismate + 2-oxoglutarate + H(+) = 5-enolpyruvoyl-6-hydroxy-2-succinyl-cyclohex-3-ene-1-carboxylate + CO2</text>
        <dbReference type="Rhea" id="RHEA:25593"/>
        <dbReference type="ChEBI" id="CHEBI:15378"/>
        <dbReference type="ChEBI" id="CHEBI:16526"/>
        <dbReference type="ChEBI" id="CHEBI:16810"/>
        <dbReference type="ChEBI" id="CHEBI:29780"/>
        <dbReference type="ChEBI" id="CHEBI:58818"/>
        <dbReference type="EC" id="2.2.1.9"/>
    </reaction>
</comment>
<name>A0ABZ2JWW5_9BACT</name>
<keyword evidence="3 7" id="KW-0479">Metal-binding</keyword>
<comment type="similarity">
    <text evidence="7">Belongs to the TPP enzyme family. MenD subfamily.</text>
</comment>
<dbReference type="InterPro" id="IPR011766">
    <property type="entry name" value="TPP_enzyme_TPP-bd"/>
</dbReference>
<proteinExistence type="inferred from homology"/>
<evidence type="ECO:0000259" key="9">
    <source>
        <dbReference type="Pfam" id="PF02776"/>
    </source>
</evidence>
<accession>A0ABZ2JWW5</accession>
<keyword evidence="4 7" id="KW-0460">Magnesium</keyword>
<comment type="pathway">
    <text evidence="7">Quinol/quinone metabolism; 1,4-dihydroxy-2-naphthoate biosynthesis; 1,4-dihydroxy-2-naphthoate from chorismate: step 2/7.</text>
</comment>
<comment type="cofactor">
    <cofactor evidence="7">
        <name>thiamine diphosphate</name>
        <dbReference type="ChEBI" id="CHEBI:58937"/>
    </cofactor>
    <text evidence="7">Binds 1 thiamine pyrophosphate per subunit.</text>
</comment>
<keyword evidence="6 7" id="KW-0464">Manganese</keyword>